<evidence type="ECO:0000313" key="3">
    <source>
        <dbReference type="EMBL" id="KAF1846304.1"/>
    </source>
</evidence>
<accession>A0A9P4L9K4</accession>
<feature type="domain" description="DUF6604" evidence="2">
    <location>
        <begin position="9"/>
        <end position="284"/>
    </location>
</feature>
<dbReference type="GeneID" id="63850755"/>
<dbReference type="PIRSF" id="PIRSF028035">
    <property type="entry name" value="UCP028035"/>
    <property type="match status" value="1"/>
</dbReference>
<dbReference type="InterPro" id="IPR016864">
    <property type="entry name" value="UCP028035"/>
</dbReference>
<dbReference type="EMBL" id="ML976616">
    <property type="protein sequence ID" value="KAF1846304.1"/>
    <property type="molecule type" value="Genomic_DNA"/>
</dbReference>
<sequence>MASRNLYLTYKKDTSRLLYWVINTSNGIIQSGINAEQYAPVAINTTGWSTVAEIVSMSRLIAGNLKPIPSAIFELFQAVIQARSTMYAAFQQIVSEKHDPDIERSNATHKHFIDALTEAFDALGGNSRGSSNVSSAGEVVDDERIFQNQFSALSLGTAKDDDGDASSDDGTHLTQARQQKKKTGKGKKGKRGKKSKRKPASESIADPPLADIPVESYRIIEDKDGLVSEYLLAVYAVVHEWNELRSFTQDLWREVAYDGLNGAVAASLTSTAVAKVKQTCIAVFADFPGHESYDTIIQTITRGNPDKAQAQFSLSLYRISACGHQNEKVQERRLDVKEHFWVHAYNDLVTFISDYQKNRTGKPTKAMQEQLNKWSPTFDLQRASNEERVSWRRSYTVNWLYDLVNVFSSIVVQRNTMKGERHVYEDVDWSTTGPWHQHRRLFGLNEFAGDITAIAMQKPSTDIRRKILPHHVFQLQCIVDSFTASRGWTLSPLRGHILAPPPRKFRPRRDVDLFLDREVRRNGKNGQGLLQSIHVLTQLLQKDADLHQDPNRHKAQSDLLEDLKFDFVNWLGESKYMYGLNTIPASRFSKHNANGLWEYSPLLCAAGLIEGLIIVQRVVMNLWDKIPEPTLALHLHNMLVKKGYLKKEVGLYATLESLLQDSFFPGGIPTDNFSDALVARVGQERSKGALSRQQAVSRDMTKDIHHLLDASFNRFFRDKSALMMYYDADWVPEQIPDNAVRIPSMLYMIRLMGTERVIDPATNEKRLKETEIIKRAKAQGQTDAALLNAASISIPDRDTNDEDSEAIMRRISDSNDYKTGPRRNPYHVSEQQKPEQLQGRALLDILRLDIFADVCGKTPESSLNYVWITCHIMLLFMEFEDRFRKARHPLWIKAYEQPPPQLRRQKRLALVVAAMTDEDDQAMKIFAEGFEKLRLGALACIFWEDLREEESGAKPKGDDDEIPTDQCTVM</sequence>
<dbReference type="Pfam" id="PF20253">
    <property type="entry name" value="DUF6604"/>
    <property type="match status" value="1"/>
</dbReference>
<reference evidence="3" key="1">
    <citation type="submission" date="2020-01" db="EMBL/GenBank/DDBJ databases">
        <authorList>
            <consortium name="DOE Joint Genome Institute"/>
            <person name="Haridas S."/>
            <person name="Albert R."/>
            <person name="Binder M."/>
            <person name="Bloem J."/>
            <person name="Labutti K."/>
            <person name="Salamov A."/>
            <person name="Andreopoulos B."/>
            <person name="Baker S.E."/>
            <person name="Barry K."/>
            <person name="Bills G."/>
            <person name="Bluhm B.H."/>
            <person name="Cannon C."/>
            <person name="Castanera R."/>
            <person name="Culley D.E."/>
            <person name="Daum C."/>
            <person name="Ezra D."/>
            <person name="Gonzalez J.B."/>
            <person name="Henrissat B."/>
            <person name="Kuo A."/>
            <person name="Liang C."/>
            <person name="Lipzen A."/>
            <person name="Lutzoni F."/>
            <person name="Magnuson J."/>
            <person name="Mondo S."/>
            <person name="Nolan M."/>
            <person name="Ohm R."/>
            <person name="Pangilinan J."/>
            <person name="Park H.-J."/>
            <person name="Ramirez L."/>
            <person name="Alfaro M."/>
            <person name="Sun H."/>
            <person name="Tritt A."/>
            <person name="Yoshinaga Y."/>
            <person name="Zwiers L.-H."/>
            <person name="Turgeon B.G."/>
            <person name="Goodwin S.B."/>
            <person name="Spatafora J.W."/>
            <person name="Crous P.W."/>
            <person name="Grigoriev I.V."/>
        </authorList>
    </citation>
    <scope>NUCLEOTIDE SEQUENCE</scope>
    <source>
        <strain evidence="3">CBS 394.84</strain>
    </source>
</reference>
<name>A0A9P4L9K4_9PLEO</name>
<feature type="compositionally biased region" description="Basic residues" evidence="1">
    <location>
        <begin position="178"/>
        <end position="198"/>
    </location>
</feature>
<dbReference type="PANTHER" id="PTHR38795:SF1">
    <property type="entry name" value="DUF6604 DOMAIN-CONTAINING PROTEIN"/>
    <property type="match status" value="1"/>
</dbReference>
<keyword evidence="4" id="KW-1185">Reference proteome</keyword>
<proteinExistence type="predicted"/>
<feature type="region of interest" description="Disordered" evidence="1">
    <location>
        <begin position="951"/>
        <end position="970"/>
    </location>
</feature>
<gene>
    <name evidence="3" type="ORF">K460DRAFT_367111</name>
</gene>
<protein>
    <recommendedName>
        <fullName evidence="2">DUF6604 domain-containing protein</fullName>
    </recommendedName>
</protein>
<evidence type="ECO:0000259" key="2">
    <source>
        <dbReference type="Pfam" id="PF20253"/>
    </source>
</evidence>
<dbReference type="RefSeq" id="XP_040788867.1">
    <property type="nucleotide sequence ID" value="XM_040933504.1"/>
</dbReference>
<dbReference type="InterPro" id="IPR046539">
    <property type="entry name" value="DUF6604"/>
</dbReference>
<feature type="region of interest" description="Disordered" evidence="1">
    <location>
        <begin position="157"/>
        <end position="207"/>
    </location>
</feature>
<comment type="caution">
    <text evidence="3">The sequence shown here is derived from an EMBL/GenBank/DDBJ whole genome shotgun (WGS) entry which is preliminary data.</text>
</comment>
<feature type="region of interest" description="Disordered" evidence="1">
    <location>
        <begin position="809"/>
        <end position="835"/>
    </location>
</feature>
<organism evidence="3 4">
    <name type="scientific">Cucurbitaria berberidis CBS 394.84</name>
    <dbReference type="NCBI Taxonomy" id="1168544"/>
    <lineage>
        <taxon>Eukaryota</taxon>
        <taxon>Fungi</taxon>
        <taxon>Dikarya</taxon>
        <taxon>Ascomycota</taxon>
        <taxon>Pezizomycotina</taxon>
        <taxon>Dothideomycetes</taxon>
        <taxon>Pleosporomycetidae</taxon>
        <taxon>Pleosporales</taxon>
        <taxon>Pleosporineae</taxon>
        <taxon>Cucurbitariaceae</taxon>
        <taxon>Cucurbitaria</taxon>
    </lineage>
</organism>
<dbReference type="OrthoDB" id="5339038at2759"/>
<dbReference type="Proteomes" id="UP000800039">
    <property type="component" value="Unassembled WGS sequence"/>
</dbReference>
<evidence type="ECO:0000256" key="1">
    <source>
        <dbReference type="SAM" id="MobiDB-lite"/>
    </source>
</evidence>
<dbReference type="AlphaFoldDB" id="A0A9P4L9K4"/>
<evidence type="ECO:0000313" key="4">
    <source>
        <dbReference type="Proteomes" id="UP000800039"/>
    </source>
</evidence>
<dbReference type="PANTHER" id="PTHR38795">
    <property type="entry name" value="DUF6604 DOMAIN-CONTAINING PROTEIN"/>
    <property type="match status" value="1"/>
</dbReference>